<gene>
    <name evidence="1" type="ORF">AT959_14930</name>
</gene>
<dbReference type="AlphaFoldDB" id="A0A133XEA0"/>
<protein>
    <submittedName>
        <fullName evidence="1">Uncharacterized protein</fullName>
    </submittedName>
</protein>
<keyword evidence="2" id="KW-1185">Reference proteome</keyword>
<comment type="caution">
    <text evidence="1">The sequence shown here is derived from an EMBL/GenBank/DDBJ whole genome shotgun (WGS) entry which is preliminary data.</text>
</comment>
<accession>A0A133XEA0</accession>
<dbReference type="STRING" id="281362.AT959_14930"/>
<organism evidence="1 2">
    <name type="scientific">Dechloromonas denitrificans</name>
    <dbReference type="NCBI Taxonomy" id="281362"/>
    <lineage>
        <taxon>Bacteria</taxon>
        <taxon>Pseudomonadati</taxon>
        <taxon>Pseudomonadota</taxon>
        <taxon>Betaproteobacteria</taxon>
        <taxon>Rhodocyclales</taxon>
        <taxon>Azonexaceae</taxon>
        <taxon>Dechloromonas</taxon>
    </lineage>
</organism>
<evidence type="ECO:0000313" key="2">
    <source>
        <dbReference type="Proteomes" id="UP000070186"/>
    </source>
</evidence>
<proteinExistence type="predicted"/>
<reference evidence="1 2" key="1">
    <citation type="submission" date="2015-12" db="EMBL/GenBank/DDBJ databases">
        <title>Nitrous oxide reduction kinetics distinguish bacteria harboring typical versus atypical NosZ.</title>
        <authorList>
            <person name="Yoon S."/>
            <person name="Nissen S."/>
            <person name="Park D."/>
            <person name="Sanford R.A."/>
            <person name="Loeffler F.E."/>
        </authorList>
    </citation>
    <scope>NUCLEOTIDE SEQUENCE [LARGE SCALE GENOMIC DNA]</scope>
    <source>
        <strain evidence="1 2">ATCC BAA-841</strain>
    </source>
</reference>
<evidence type="ECO:0000313" key="1">
    <source>
        <dbReference type="EMBL" id="KXB29267.1"/>
    </source>
</evidence>
<sequence>MDAQIAFELRPDLWASPQDCRMTFRKAQSVAGVKRVNATFAGGGLGTVLVLARSLDNLAKRLEWIVGLSVVNLTLAEPEVEPAPRQDPMRREADAKEDERLAQVHKLAKEVPPSHDCQHRRDILAARAELGLSVV</sequence>
<dbReference type="EMBL" id="LODL01000035">
    <property type="protein sequence ID" value="KXB29267.1"/>
    <property type="molecule type" value="Genomic_DNA"/>
</dbReference>
<name>A0A133XEA0_9RHOO</name>
<dbReference type="Proteomes" id="UP000070186">
    <property type="component" value="Unassembled WGS sequence"/>
</dbReference>